<proteinExistence type="predicted"/>
<protein>
    <submittedName>
        <fullName evidence="1">Uncharacterized protein</fullName>
    </submittedName>
</protein>
<dbReference type="EMBL" id="UYJE01005730">
    <property type="protein sequence ID" value="VDI39752.1"/>
    <property type="molecule type" value="Genomic_DNA"/>
</dbReference>
<sequence>MDRSIVWLNAISGEKIKEETASQNAQVHYICAYGSNGYVFTSGWNNISCSVNNLIKYTYNNKEFSCLRGVDIDFQGNLYLCSSNSVLQISPLGELIRTIPCEDFGISNPCAIRFKQNSNLFLLTSFDSGKVVVAEMC</sequence>
<dbReference type="Gene3D" id="2.120.10.30">
    <property type="entry name" value="TolB, C-terminal domain"/>
    <property type="match status" value="1"/>
</dbReference>
<comment type="caution">
    <text evidence="1">The sequence shown here is derived from an EMBL/GenBank/DDBJ whole genome shotgun (WGS) entry which is preliminary data.</text>
</comment>
<gene>
    <name evidence="1" type="ORF">MGAL_10B031244</name>
</gene>
<dbReference type="InterPro" id="IPR011042">
    <property type="entry name" value="6-blade_b-propeller_TolB-like"/>
</dbReference>
<accession>A0A8B6EW78</accession>
<organism evidence="1 2">
    <name type="scientific">Mytilus galloprovincialis</name>
    <name type="common">Mediterranean mussel</name>
    <dbReference type="NCBI Taxonomy" id="29158"/>
    <lineage>
        <taxon>Eukaryota</taxon>
        <taxon>Metazoa</taxon>
        <taxon>Spiralia</taxon>
        <taxon>Lophotrochozoa</taxon>
        <taxon>Mollusca</taxon>
        <taxon>Bivalvia</taxon>
        <taxon>Autobranchia</taxon>
        <taxon>Pteriomorphia</taxon>
        <taxon>Mytilida</taxon>
        <taxon>Mytiloidea</taxon>
        <taxon>Mytilidae</taxon>
        <taxon>Mytilinae</taxon>
        <taxon>Mytilus</taxon>
    </lineage>
</organism>
<name>A0A8B6EW78_MYTGA</name>
<dbReference type="Proteomes" id="UP000596742">
    <property type="component" value="Unassembled WGS sequence"/>
</dbReference>
<dbReference type="AlphaFoldDB" id="A0A8B6EW78"/>
<evidence type="ECO:0000313" key="1">
    <source>
        <dbReference type="EMBL" id="VDI39752.1"/>
    </source>
</evidence>
<dbReference type="SUPFAM" id="SSF63829">
    <property type="entry name" value="Calcium-dependent phosphotriesterase"/>
    <property type="match status" value="1"/>
</dbReference>
<keyword evidence="2" id="KW-1185">Reference proteome</keyword>
<evidence type="ECO:0000313" key="2">
    <source>
        <dbReference type="Proteomes" id="UP000596742"/>
    </source>
</evidence>
<reference evidence="1" key="1">
    <citation type="submission" date="2018-11" db="EMBL/GenBank/DDBJ databases">
        <authorList>
            <person name="Alioto T."/>
            <person name="Alioto T."/>
        </authorList>
    </citation>
    <scope>NUCLEOTIDE SEQUENCE</scope>
</reference>